<evidence type="ECO:0000313" key="2">
    <source>
        <dbReference type="Proteomes" id="UP000019109"/>
    </source>
</evidence>
<reference evidence="1" key="1">
    <citation type="journal article" date="2014" name="Genome Announc.">
        <title>Draft Genome Sequence of Clostridium straminisolvens Strain JCM 21531T, Isolated from a Cellulose-Degrading Bacterial Community.</title>
        <authorList>
            <person name="Yuki M."/>
            <person name="Oshima K."/>
            <person name="Suda W."/>
            <person name="Sakamoto M."/>
            <person name="Kitamura K."/>
            <person name="Iida T."/>
            <person name="Hattori M."/>
            <person name="Ohkuma M."/>
        </authorList>
    </citation>
    <scope>NUCLEOTIDE SEQUENCE [LARGE SCALE GENOMIC DNA]</scope>
    <source>
        <strain evidence="1">JCM 21531</strain>
    </source>
</reference>
<dbReference type="Gene3D" id="1.20.140.70">
    <property type="entry name" value="Oligopeptidase f, N-terminal domain"/>
    <property type="match status" value="1"/>
</dbReference>
<dbReference type="SUPFAM" id="SSF55486">
    <property type="entry name" value="Metalloproteases ('zincins'), catalytic domain"/>
    <property type="match status" value="1"/>
</dbReference>
<comment type="caution">
    <text evidence="1">The sequence shown here is derived from an EMBL/GenBank/DDBJ whole genome shotgun (WGS) entry which is preliminary data.</text>
</comment>
<dbReference type="STRING" id="1294263.JCM21531_3902"/>
<protein>
    <submittedName>
        <fullName evidence="1">Oligoendopeptidase F</fullName>
    </submittedName>
</protein>
<proteinExistence type="predicted"/>
<organism evidence="1 2">
    <name type="scientific">Acetivibrio straminisolvens JCM 21531</name>
    <dbReference type="NCBI Taxonomy" id="1294263"/>
    <lineage>
        <taxon>Bacteria</taxon>
        <taxon>Bacillati</taxon>
        <taxon>Bacillota</taxon>
        <taxon>Clostridia</taxon>
        <taxon>Eubacteriales</taxon>
        <taxon>Oscillospiraceae</taxon>
        <taxon>Acetivibrio</taxon>
    </lineage>
</organism>
<sequence length="105" mass="12251">MPELKTKALPKRDEIDSKYKWKLEDIYASIDDWEKDFSKVKEYISQIVKFKGTLSKDSNTLLECLKQSNQLMSTNDRVFVYARMKKDENNADSTYQSLADRASAL</sequence>
<accession>W4VAT3</accession>
<gene>
    <name evidence="1" type="ORF">JCM21531_3902</name>
</gene>
<evidence type="ECO:0000313" key="1">
    <source>
        <dbReference type="EMBL" id="GAE90307.1"/>
    </source>
</evidence>
<dbReference type="Proteomes" id="UP000019109">
    <property type="component" value="Unassembled WGS sequence"/>
</dbReference>
<keyword evidence="2" id="KW-1185">Reference proteome</keyword>
<dbReference type="EMBL" id="BAVR01000063">
    <property type="protein sequence ID" value="GAE90307.1"/>
    <property type="molecule type" value="Genomic_DNA"/>
</dbReference>
<dbReference type="AlphaFoldDB" id="W4VAT3"/>
<name>W4VAT3_9FIRM</name>